<feature type="transmembrane region" description="Helical" evidence="6">
    <location>
        <begin position="134"/>
        <end position="159"/>
    </location>
</feature>
<dbReference type="PANTHER" id="PTHR39087:SF2">
    <property type="entry name" value="UPF0104 MEMBRANE PROTEIN MJ1595"/>
    <property type="match status" value="1"/>
</dbReference>
<dbReference type="RefSeq" id="WP_182294924.1">
    <property type="nucleotide sequence ID" value="NZ_CP059851.1"/>
</dbReference>
<keyword evidence="2" id="KW-1003">Cell membrane</keyword>
<feature type="transmembrane region" description="Helical" evidence="6">
    <location>
        <begin position="171"/>
        <end position="193"/>
    </location>
</feature>
<dbReference type="PANTHER" id="PTHR39087">
    <property type="entry name" value="UPF0104 MEMBRANE PROTEIN MJ1595"/>
    <property type="match status" value="1"/>
</dbReference>
<feature type="transmembrane region" description="Helical" evidence="6">
    <location>
        <begin position="303"/>
        <end position="325"/>
    </location>
</feature>
<keyword evidence="5 6" id="KW-0472">Membrane</keyword>
<organism evidence="7 8">
    <name type="scientific">Sandaracinobacteroides saxicola</name>
    <dbReference type="NCBI Taxonomy" id="2759707"/>
    <lineage>
        <taxon>Bacteria</taxon>
        <taxon>Pseudomonadati</taxon>
        <taxon>Pseudomonadota</taxon>
        <taxon>Alphaproteobacteria</taxon>
        <taxon>Sphingomonadales</taxon>
        <taxon>Sphingosinicellaceae</taxon>
        <taxon>Sandaracinobacteroides</taxon>
    </lineage>
</organism>
<dbReference type="KEGG" id="sand:H3309_11965"/>
<evidence type="ECO:0000256" key="4">
    <source>
        <dbReference type="ARBA" id="ARBA00022989"/>
    </source>
</evidence>
<comment type="subcellular location">
    <subcellularLocation>
        <location evidence="1">Cell membrane</location>
        <topology evidence="1">Multi-pass membrane protein</topology>
    </subcellularLocation>
</comment>
<evidence type="ECO:0000313" key="8">
    <source>
        <dbReference type="Proteomes" id="UP000515292"/>
    </source>
</evidence>
<accession>A0A7G5IFD7</accession>
<feature type="transmembrane region" description="Helical" evidence="6">
    <location>
        <begin position="21"/>
        <end position="41"/>
    </location>
</feature>
<protein>
    <submittedName>
        <fullName evidence="7">UPF0104 family protein</fullName>
    </submittedName>
</protein>
<evidence type="ECO:0000256" key="1">
    <source>
        <dbReference type="ARBA" id="ARBA00004651"/>
    </source>
</evidence>
<evidence type="ECO:0000313" key="7">
    <source>
        <dbReference type="EMBL" id="QMW22079.1"/>
    </source>
</evidence>
<dbReference type="AlphaFoldDB" id="A0A7G5IFD7"/>
<evidence type="ECO:0000256" key="3">
    <source>
        <dbReference type="ARBA" id="ARBA00022692"/>
    </source>
</evidence>
<sequence length="342" mass="37090">MTLDPRLQRLLAFLAAHKNKLSAGLMVFVLTIAGFALYELLKNLHPADILAALRRITPAQLLASVGLTILSYLILTGYDVLALRSIGKPQPYWRAALGSFSSYTFSHNFGFAPITGAAARWRAYRGTNLDAADIARIVVIAGVTFWLGIFLLLGVILALQPGALRIHHYELAYPAQAAIGVVILTTIALYLWLCHRRHVTGNSAPLNILGWTLPVPTLRQALIQFTLAALDISVAAAALLVLVPQAMLAHFPLFLAAYVVAIVVALITHAPGGLGVFEAVMLVALPQVDRATLVSALIAYRLIYYWAPLLLAMLLLALHELARAFSFAKASHRKTHPQSSES</sequence>
<dbReference type="Pfam" id="PF03706">
    <property type="entry name" value="LPG_synthase_TM"/>
    <property type="match status" value="1"/>
</dbReference>
<feature type="transmembrane region" description="Helical" evidence="6">
    <location>
        <begin position="255"/>
        <end position="283"/>
    </location>
</feature>
<gene>
    <name evidence="7" type="ORF">H3309_11965</name>
</gene>
<dbReference type="Proteomes" id="UP000515292">
    <property type="component" value="Chromosome"/>
</dbReference>
<evidence type="ECO:0000256" key="6">
    <source>
        <dbReference type="SAM" id="Phobius"/>
    </source>
</evidence>
<feature type="transmembrane region" description="Helical" evidence="6">
    <location>
        <begin position="95"/>
        <end position="114"/>
    </location>
</feature>
<feature type="transmembrane region" description="Helical" evidence="6">
    <location>
        <begin position="221"/>
        <end position="243"/>
    </location>
</feature>
<evidence type="ECO:0000256" key="2">
    <source>
        <dbReference type="ARBA" id="ARBA00022475"/>
    </source>
</evidence>
<dbReference type="GO" id="GO:0005886">
    <property type="term" value="C:plasma membrane"/>
    <property type="evidence" value="ECO:0007669"/>
    <property type="project" value="UniProtKB-SubCell"/>
</dbReference>
<name>A0A7G5IFD7_9SPHN</name>
<reference evidence="7 8" key="1">
    <citation type="submission" date="2020-07" db="EMBL/GenBank/DDBJ databases">
        <title>Complete genome sequence for Sandaracinobacter sp. M6.</title>
        <authorList>
            <person name="Tang Y."/>
            <person name="Liu Q."/>
            <person name="Guo Z."/>
            <person name="Lei P."/>
            <person name="Huang B."/>
        </authorList>
    </citation>
    <scope>NUCLEOTIDE SEQUENCE [LARGE SCALE GENOMIC DNA]</scope>
    <source>
        <strain evidence="7 8">M6</strain>
    </source>
</reference>
<evidence type="ECO:0000256" key="5">
    <source>
        <dbReference type="ARBA" id="ARBA00023136"/>
    </source>
</evidence>
<keyword evidence="8" id="KW-1185">Reference proteome</keyword>
<proteinExistence type="predicted"/>
<dbReference type="InterPro" id="IPR022791">
    <property type="entry name" value="L-PG_synthase/AglD"/>
</dbReference>
<keyword evidence="4 6" id="KW-1133">Transmembrane helix</keyword>
<keyword evidence="3 6" id="KW-0812">Transmembrane</keyword>
<feature type="transmembrane region" description="Helical" evidence="6">
    <location>
        <begin position="61"/>
        <end position="83"/>
    </location>
</feature>
<dbReference type="EMBL" id="CP059851">
    <property type="protein sequence ID" value="QMW22079.1"/>
    <property type="molecule type" value="Genomic_DNA"/>
</dbReference>